<keyword evidence="3" id="KW-1185">Reference proteome</keyword>
<organism evidence="2 3">
    <name type="scientific">Muribaculum intestinale</name>
    <dbReference type="NCBI Taxonomy" id="1796646"/>
    <lineage>
        <taxon>Bacteria</taxon>
        <taxon>Pseudomonadati</taxon>
        <taxon>Bacteroidota</taxon>
        <taxon>Bacteroidia</taxon>
        <taxon>Bacteroidales</taxon>
        <taxon>Muribaculaceae</taxon>
        <taxon>Muribaculum</taxon>
    </lineage>
</organism>
<dbReference type="Proteomes" id="UP000186351">
    <property type="component" value="Chromosome"/>
</dbReference>
<evidence type="ECO:0000313" key="2">
    <source>
        <dbReference type="EMBL" id="ANU63254.1"/>
    </source>
</evidence>
<proteinExistence type="predicted"/>
<dbReference type="STRING" id="1796646.A4V02_05635"/>
<reference evidence="3" key="1">
    <citation type="submission" date="2016-04" db="EMBL/GenBank/DDBJ databases">
        <title>Complete Genome Sequences of Twelve Strains of a Stable Defined Moderately Diverse Mouse Microbiota 2 (sDMDMm2).</title>
        <authorList>
            <person name="Uchimura Y."/>
            <person name="Wyss M."/>
            <person name="Brugiroux S."/>
            <person name="Limenitakis J.P."/>
            <person name="Stecher B."/>
            <person name="McCoy K.D."/>
            <person name="Macpherson A.J."/>
        </authorList>
    </citation>
    <scope>NUCLEOTIDE SEQUENCE [LARGE SCALE GENOMIC DNA]</scope>
    <source>
        <strain evidence="3">YL27</strain>
    </source>
</reference>
<dbReference type="EMBL" id="CP015402">
    <property type="protein sequence ID" value="ANU63254.1"/>
    <property type="molecule type" value="Genomic_DNA"/>
</dbReference>
<dbReference type="AlphaFoldDB" id="A0A1B1S8Y3"/>
<keyword evidence="1" id="KW-0175">Coiled coil</keyword>
<dbReference type="OrthoDB" id="1097278at2"/>
<accession>A0A1Z2XJQ2</accession>
<evidence type="ECO:0000313" key="3">
    <source>
        <dbReference type="Proteomes" id="UP000186351"/>
    </source>
</evidence>
<dbReference type="RefSeq" id="WP_068960601.1">
    <property type="nucleotide sequence ID" value="NZ_CAJTAP010000015.1"/>
</dbReference>
<gene>
    <name evidence="2" type="ORF">A4V02_05635</name>
</gene>
<sequence length="63" mass="7419">METINNKSMELTGLRKLTQNQLINIILRKDDLEKQLSAEVKKLHKANRQLTELIEEMDNLKNQ</sequence>
<evidence type="ECO:0000256" key="1">
    <source>
        <dbReference type="SAM" id="Coils"/>
    </source>
</evidence>
<dbReference type="KEGG" id="pary:A4V02_05635"/>
<dbReference type="GeneID" id="65536331"/>
<name>A0A1B1S8Y3_9BACT</name>
<accession>A0A1B1S8Y3</accession>
<feature type="coiled-coil region" evidence="1">
    <location>
        <begin position="29"/>
        <end position="63"/>
    </location>
</feature>
<protein>
    <submittedName>
        <fullName evidence="2">Uncharacterized protein</fullName>
    </submittedName>
</protein>